<gene>
    <name evidence="2" type="ORF">B0T18DRAFT_390288</name>
</gene>
<organism evidence="2 3">
    <name type="scientific">Schizothecium vesticola</name>
    <dbReference type="NCBI Taxonomy" id="314040"/>
    <lineage>
        <taxon>Eukaryota</taxon>
        <taxon>Fungi</taxon>
        <taxon>Dikarya</taxon>
        <taxon>Ascomycota</taxon>
        <taxon>Pezizomycotina</taxon>
        <taxon>Sordariomycetes</taxon>
        <taxon>Sordariomycetidae</taxon>
        <taxon>Sordariales</taxon>
        <taxon>Schizotheciaceae</taxon>
        <taxon>Schizothecium</taxon>
    </lineage>
</organism>
<feature type="region of interest" description="Disordered" evidence="1">
    <location>
        <begin position="222"/>
        <end position="288"/>
    </location>
</feature>
<protein>
    <submittedName>
        <fullName evidence="2">Uncharacterized protein</fullName>
    </submittedName>
</protein>
<feature type="compositionally biased region" description="Acidic residues" evidence="1">
    <location>
        <begin position="54"/>
        <end position="65"/>
    </location>
</feature>
<dbReference type="EMBL" id="JAUKUD010000004">
    <property type="protein sequence ID" value="KAK0745711.1"/>
    <property type="molecule type" value="Genomic_DNA"/>
</dbReference>
<reference evidence="2" key="1">
    <citation type="submission" date="2023-06" db="EMBL/GenBank/DDBJ databases">
        <title>Genome-scale phylogeny and comparative genomics of the fungal order Sordariales.</title>
        <authorList>
            <consortium name="Lawrence Berkeley National Laboratory"/>
            <person name="Hensen N."/>
            <person name="Bonometti L."/>
            <person name="Westerberg I."/>
            <person name="Brannstrom I.O."/>
            <person name="Guillou S."/>
            <person name="Cros-Aarteil S."/>
            <person name="Calhoun S."/>
            <person name="Haridas S."/>
            <person name="Kuo A."/>
            <person name="Mondo S."/>
            <person name="Pangilinan J."/>
            <person name="Riley R."/>
            <person name="LaButti K."/>
            <person name="Andreopoulos B."/>
            <person name="Lipzen A."/>
            <person name="Chen C."/>
            <person name="Yanf M."/>
            <person name="Daum C."/>
            <person name="Ng V."/>
            <person name="Clum A."/>
            <person name="Steindorff A."/>
            <person name="Ohm R."/>
            <person name="Martin F."/>
            <person name="Silar P."/>
            <person name="Natvig D."/>
            <person name="Lalanne C."/>
            <person name="Gautier V."/>
            <person name="Ament-velasquez S.L."/>
            <person name="Kruys A."/>
            <person name="Hutchinson M.I."/>
            <person name="Powell A.J."/>
            <person name="Barry K."/>
            <person name="Miller A.N."/>
            <person name="Grigoriev I.V."/>
            <person name="Debuchy R."/>
            <person name="Gladieux P."/>
            <person name="Thoren M.H."/>
            <person name="Johannesson H."/>
        </authorList>
    </citation>
    <scope>NUCLEOTIDE SEQUENCE</scope>
    <source>
        <strain evidence="2">SMH3187-1</strain>
    </source>
</reference>
<proteinExistence type="predicted"/>
<feature type="region of interest" description="Disordered" evidence="1">
    <location>
        <begin position="48"/>
        <end position="98"/>
    </location>
</feature>
<comment type="caution">
    <text evidence="2">The sequence shown here is derived from an EMBL/GenBank/DDBJ whole genome shotgun (WGS) entry which is preliminary data.</text>
</comment>
<feature type="compositionally biased region" description="Acidic residues" evidence="1">
    <location>
        <begin position="263"/>
        <end position="280"/>
    </location>
</feature>
<dbReference type="Proteomes" id="UP001172155">
    <property type="component" value="Unassembled WGS sequence"/>
</dbReference>
<feature type="compositionally biased region" description="Basic residues" evidence="1">
    <location>
        <begin position="85"/>
        <end position="94"/>
    </location>
</feature>
<evidence type="ECO:0000256" key="1">
    <source>
        <dbReference type="SAM" id="MobiDB-lite"/>
    </source>
</evidence>
<evidence type="ECO:0000313" key="2">
    <source>
        <dbReference type="EMBL" id="KAK0745711.1"/>
    </source>
</evidence>
<evidence type="ECO:0000313" key="3">
    <source>
        <dbReference type="Proteomes" id="UP001172155"/>
    </source>
</evidence>
<accession>A0AA40K4L1</accession>
<keyword evidence="3" id="KW-1185">Reference proteome</keyword>
<dbReference type="AlphaFoldDB" id="A0AA40K4L1"/>
<name>A0AA40K4L1_9PEZI</name>
<sequence>MSTTGASLFSARTGLIAVVGITALYTLYKTHRSEPSAVLTAPGAASVRKLQGEDANDENKEEEVEGGPNNVETLSPSEGYDSHGKHSPTHKKGRQSAMTVLHTSQEWAERFLSLVDLEPSPSLEPEEPLPQPHIITEEVISRRRRNISIDGVVFILVDLSIPEEEDEPIPPLPSLGSDYDGDGFWVSTTGTPDNSTPLAPVTLCDSLLDFTPRELEYGFQFPGPSQLEAQSKFPGNPAPRKDDGFPGSFASGEDDGFPGTGISEEDDEFPGSLVSDEDDGFPGSSSLNINYGPPSNPCIVLPSNFEAEVDPTLGSAQSWTPLTRDSIDASTIILYVVFSSDLGTSGKRNSTGTPLVSYPHGETALTNLPEILASSCRRTWRDRPNTGTSLLLHATVERQ</sequence>